<dbReference type="RefSeq" id="WP_021931461.1">
    <property type="nucleotide sequence ID" value="NZ_AP023322.1"/>
</dbReference>
<keyword evidence="2" id="KW-1185">Reference proteome</keyword>
<dbReference type="KEGG" id="copr:Cop2CBH44_12650"/>
<reference evidence="2" key="1">
    <citation type="submission" date="2020-07" db="EMBL/GenBank/DDBJ databases">
        <title>Complete genome sequencing of Coprobacter sp. strain 2CBH44.</title>
        <authorList>
            <person name="Sakamoto M."/>
            <person name="Murakami T."/>
            <person name="Mori H."/>
        </authorList>
    </citation>
    <scope>NUCLEOTIDE SEQUENCE [LARGE SCALE GENOMIC DNA]</scope>
    <source>
        <strain evidence="2">2CBH44</strain>
    </source>
</reference>
<dbReference type="AlphaFoldDB" id="A0A7G1HVT8"/>
<dbReference type="EMBL" id="AP023322">
    <property type="protein sequence ID" value="BCI62912.1"/>
    <property type="molecule type" value="Genomic_DNA"/>
</dbReference>
<evidence type="ECO:0000313" key="2">
    <source>
        <dbReference type="Proteomes" id="UP000594042"/>
    </source>
</evidence>
<protein>
    <submittedName>
        <fullName evidence="1">Uncharacterized protein</fullName>
    </submittedName>
</protein>
<name>A0A7G1HVT8_9BACT</name>
<proteinExistence type="predicted"/>
<accession>A0A7G1HVT8</accession>
<evidence type="ECO:0000313" key="1">
    <source>
        <dbReference type="EMBL" id="BCI62912.1"/>
    </source>
</evidence>
<sequence>MMQKSDHITGINHVILLFDILDELSRCTMYKLLFITAYSIYNNGNVQVRGPVDRVYDYLYNYFKEKVSLHVLAHHVNLIQRLCADILNNIRIKQFLSVWPKSVLNTRVIY</sequence>
<organism evidence="1 2">
    <name type="scientific">Coprobacter secundus subsp. similis</name>
    <dbReference type="NCBI Taxonomy" id="2751153"/>
    <lineage>
        <taxon>Bacteria</taxon>
        <taxon>Pseudomonadati</taxon>
        <taxon>Bacteroidota</taxon>
        <taxon>Bacteroidia</taxon>
        <taxon>Bacteroidales</taxon>
        <taxon>Barnesiellaceae</taxon>
        <taxon>Coprobacter</taxon>
    </lineage>
</organism>
<dbReference type="Proteomes" id="UP000594042">
    <property type="component" value="Chromosome"/>
</dbReference>
<gene>
    <name evidence="1" type="ORF">Cop2CBH44_12650</name>
</gene>